<comment type="caution">
    <text evidence="2">The sequence shown here is derived from an EMBL/GenBank/DDBJ whole genome shotgun (WGS) entry which is preliminary data.</text>
</comment>
<feature type="transmembrane region" description="Helical" evidence="1">
    <location>
        <begin position="121"/>
        <end position="137"/>
    </location>
</feature>
<sequence length="416" mass="46448">MEDAIKRNLHDPDRLENLYRENQLQFTTSFRDVYEDIKNQEIARFWQARLTHDISQPKLISWGSRQEIIFIVLASLAAGLLAKLPSFLSISEEFFYPRNIGFIVFPFLIGYFLWKRQADTKIIAGTTVALLLAALHINLLPSDNKSDTLILACLHLPLFLWSLLGIAYSGLAGQPSRRIAYIRYNGDLVVFTAITMLAGGLFTGITVALFSLITPSAPQLFFEYVGIFGVAAVPLVATYMTQTNPELVGKVSPVIARLFSPLVLVMLIIYLIAVVATGKDPYNDREFLLIFNFLLIGVMAIIVFSIGGLPKHENNTASTLVLLLLSGLTIAVNLVALSAILFRLSEWGITPNRLAVLGGNVLIFVHLLLIFTELLKVVRRKHTLTDVENKVAVFLPVYALWSICVTFLFPVLFSFR</sequence>
<feature type="transmembrane region" description="Helical" evidence="1">
    <location>
        <begin position="254"/>
        <end position="275"/>
    </location>
</feature>
<feature type="transmembrane region" description="Helical" evidence="1">
    <location>
        <begin position="188"/>
        <end position="214"/>
    </location>
</feature>
<feature type="transmembrane region" description="Helical" evidence="1">
    <location>
        <begin position="354"/>
        <end position="371"/>
    </location>
</feature>
<evidence type="ECO:0000313" key="2">
    <source>
        <dbReference type="EMBL" id="GAA4456896.1"/>
    </source>
</evidence>
<feature type="transmembrane region" description="Helical" evidence="1">
    <location>
        <begin position="68"/>
        <end position="88"/>
    </location>
</feature>
<feature type="transmembrane region" description="Helical" evidence="1">
    <location>
        <begin position="287"/>
        <end position="309"/>
    </location>
</feature>
<name>A0ABP8MZJ0_9BACT</name>
<feature type="transmembrane region" description="Helical" evidence="1">
    <location>
        <begin position="149"/>
        <end position="168"/>
    </location>
</feature>
<accession>A0ABP8MZJ0</accession>
<evidence type="ECO:0000313" key="3">
    <source>
        <dbReference type="Proteomes" id="UP001501175"/>
    </source>
</evidence>
<gene>
    <name evidence="2" type="ORF">GCM10023189_26820</name>
</gene>
<keyword evidence="1" id="KW-1133">Transmembrane helix</keyword>
<evidence type="ECO:0000256" key="1">
    <source>
        <dbReference type="SAM" id="Phobius"/>
    </source>
</evidence>
<keyword evidence="1" id="KW-0472">Membrane</keyword>
<feature type="transmembrane region" description="Helical" evidence="1">
    <location>
        <begin position="391"/>
        <end position="413"/>
    </location>
</feature>
<organism evidence="2 3">
    <name type="scientific">Nibrella saemangeumensis</name>
    <dbReference type="NCBI Taxonomy" id="1084526"/>
    <lineage>
        <taxon>Bacteria</taxon>
        <taxon>Pseudomonadati</taxon>
        <taxon>Bacteroidota</taxon>
        <taxon>Cytophagia</taxon>
        <taxon>Cytophagales</taxon>
        <taxon>Spirosomataceae</taxon>
        <taxon>Nibrella</taxon>
    </lineage>
</organism>
<feature type="transmembrane region" description="Helical" evidence="1">
    <location>
        <begin position="321"/>
        <end position="342"/>
    </location>
</feature>
<feature type="transmembrane region" description="Helical" evidence="1">
    <location>
        <begin position="94"/>
        <end position="114"/>
    </location>
</feature>
<protein>
    <submittedName>
        <fullName evidence="2">DUF4153 domain-containing protein</fullName>
    </submittedName>
</protein>
<dbReference type="EMBL" id="BAABHD010000029">
    <property type="protein sequence ID" value="GAA4456896.1"/>
    <property type="molecule type" value="Genomic_DNA"/>
</dbReference>
<keyword evidence="1" id="KW-0812">Transmembrane</keyword>
<proteinExistence type="predicted"/>
<reference evidence="3" key="1">
    <citation type="journal article" date="2019" name="Int. J. Syst. Evol. Microbiol.">
        <title>The Global Catalogue of Microorganisms (GCM) 10K type strain sequencing project: providing services to taxonomists for standard genome sequencing and annotation.</title>
        <authorList>
            <consortium name="The Broad Institute Genomics Platform"/>
            <consortium name="The Broad Institute Genome Sequencing Center for Infectious Disease"/>
            <person name="Wu L."/>
            <person name="Ma J."/>
        </authorList>
    </citation>
    <scope>NUCLEOTIDE SEQUENCE [LARGE SCALE GENOMIC DNA]</scope>
    <source>
        <strain evidence="3">JCM 17927</strain>
    </source>
</reference>
<feature type="transmembrane region" description="Helical" evidence="1">
    <location>
        <begin position="220"/>
        <end position="242"/>
    </location>
</feature>
<dbReference type="RefSeq" id="WP_345244250.1">
    <property type="nucleotide sequence ID" value="NZ_BAABHD010000029.1"/>
</dbReference>
<dbReference type="Proteomes" id="UP001501175">
    <property type="component" value="Unassembled WGS sequence"/>
</dbReference>
<keyword evidence="3" id="KW-1185">Reference proteome</keyword>